<dbReference type="Proteomes" id="UP001151760">
    <property type="component" value="Unassembled WGS sequence"/>
</dbReference>
<proteinExistence type="predicted"/>
<reference evidence="2" key="1">
    <citation type="journal article" date="2022" name="Int. J. Mol. Sci.">
        <title>Draft Genome of Tanacetum Coccineum: Genomic Comparison of Closely Related Tanacetum-Family Plants.</title>
        <authorList>
            <person name="Yamashiro T."/>
            <person name="Shiraishi A."/>
            <person name="Nakayama K."/>
            <person name="Satake H."/>
        </authorList>
    </citation>
    <scope>NUCLEOTIDE SEQUENCE</scope>
</reference>
<comment type="caution">
    <text evidence="2">The sequence shown here is derived from an EMBL/GenBank/DDBJ whole genome shotgun (WGS) entry which is preliminary data.</text>
</comment>
<organism evidence="2 3">
    <name type="scientific">Tanacetum coccineum</name>
    <dbReference type="NCBI Taxonomy" id="301880"/>
    <lineage>
        <taxon>Eukaryota</taxon>
        <taxon>Viridiplantae</taxon>
        <taxon>Streptophyta</taxon>
        <taxon>Embryophyta</taxon>
        <taxon>Tracheophyta</taxon>
        <taxon>Spermatophyta</taxon>
        <taxon>Magnoliopsida</taxon>
        <taxon>eudicotyledons</taxon>
        <taxon>Gunneridae</taxon>
        <taxon>Pentapetalae</taxon>
        <taxon>asterids</taxon>
        <taxon>campanulids</taxon>
        <taxon>Asterales</taxon>
        <taxon>Asteraceae</taxon>
        <taxon>Asteroideae</taxon>
        <taxon>Anthemideae</taxon>
        <taxon>Anthemidinae</taxon>
        <taxon>Tanacetum</taxon>
    </lineage>
</organism>
<feature type="region of interest" description="Disordered" evidence="1">
    <location>
        <begin position="71"/>
        <end position="107"/>
    </location>
</feature>
<gene>
    <name evidence="2" type="ORF">Tco_0751734</name>
</gene>
<sequence>MNPNQNWIFVDGNEEEGFLGTVQPDVESLNCGRKEVIWVEKETRKRVEVEKETKEGEFVDECGTLAEELLFGESTSGKNPESTLQRRSRLRGNRTWGTGHFGDDELPRPTRLQRIAKRQRSSSKLTASYGVLTGHLSRVHGGTIRLRPQGQNASALGVHYRTEKPKELVQSYHKRAARIEKSDLVALYSEFAGMETLRCVGRAELAVSGSFADMRLLPSTRNNHDADLLHDKRITLSPLECLAVISTLHPVLIATKLISLVGNENISKFLLEVRVYNFQFQLERDESSQCHRTKKESKAKRTGAACQVDSLERGIHAWLAERTGPTENIIRSAGGGSIKATLGVSLLYKVCGIVMKQLSPYVKPGTMTNFNMALWPFL</sequence>
<evidence type="ECO:0000313" key="2">
    <source>
        <dbReference type="EMBL" id="GJS85193.1"/>
    </source>
</evidence>
<protein>
    <submittedName>
        <fullName evidence="2">Uncharacterized protein</fullName>
    </submittedName>
</protein>
<accession>A0ABQ4Z8I4</accession>
<feature type="compositionally biased region" description="Polar residues" evidence="1">
    <location>
        <begin position="73"/>
        <end position="85"/>
    </location>
</feature>
<evidence type="ECO:0000313" key="3">
    <source>
        <dbReference type="Proteomes" id="UP001151760"/>
    </source>
</evidence>
<reference evidence="2" key="2">
    <citation type="submission" date="2022-01" db="EMBL/GenBank/DDBJ databases">
        <authorList>
            <person name="Yamashiro T."/>
            <person name="Shiraishi A."/>
            <person name="Satake H."/>
            <person name="Nakayama K."/>
        </authorList>
    </citation>
    <scope>NUCLEOTIDE SEQUENCE</scope>
</reference>
<evidence type="ECO:0000256" key="1">
    <source>
        <dbReference type="SAM" id="MobiDB-lite"/>
    </source>
</evidence>
<dbReference type="EMBL" id="BQNB010011032">
    <property type="protein sequence ID" value="GJS85193.1"/>
    <property type="molecule type" value="Genomic_DNA"/>
</dbReference>
<keyword evidence="3" id="KW-1185">Reference proteome</keyword>
<name>A0ABQ4Z8I4_9ASTR</name>